<dbReference type="Proteomes" id="UP000314986">
    <property type="component" value="Unassembled WGS sequence"/>
</dbReference>
<reference evidence="11" key="3">
    <citation type="journal article" date="2014" name="Nature">
        <title>Elephant shark genome provides unique insights into gnathostome evolution.</title>
        <authorList>
            <consortium name="International Elephant Shark Genome Sequencing Consortium"/>
            <person name="Venkatesh B."/>
            <person name="Lee A.P."/>
            <person name="Ravi V."/>
            <person name="Maurya A.K."/>
            <person name="Lian M.M."/>
            <person name="Swann J.B."/>
            <person name="Ohta Y."/>
            <person name="Flajnik M.F."/>
            <person name="Sutoh Y."/>
            <person name="Kasahara M."/>
            <person name="Hoon S."/>
            <person name="Gangu V."/>
            <person name="Roy S.W."/>
            <person name="Irimia M."/>
            <person name="Korzh V."/>
            <person name="Kondrychyn I."/>
            <person name="Lim Z.W."/>
            <person name="Tay B.H."/>
            <person name="Tohari S."/>
            <person name="Kong K.W."/>
            <person name="Ho S."/>
            <person name="Lorente-Galdos B."/>
            <person name="Quilez J."/>
            <person name="Marques-Bonet T."/>
            <person name="Raney B.J."/>
            <person name="Ingham P.W."/>
            <person name="Tay A."/>
            <person name="Hillier L.W."/>
            <person name="Minx P."/>
            <person name="Boehm T."/>
            <person name="Wilson R.K."/>
            <person name="Brenner S."/>
            <person name="Warren W.C."/>
        </authorList>
    </citation>
    <scope>NUCLEOTIDE SEQUENCE [LARGE SCALE GENOMIC DNA]</scope>
</reference>
<dbReference type="FunFam" id="3.90.190.10:FF:000020">
    <property type="entry name" value="Tyrosine-protein phosphatase non-receptor type 5"/>
    <property type="match status" value="1"/>
</dbReference>
<dbReference type="SMART" id="SM00404">
    <property type="entry name" value="PTPc_motif"/>
    <property type="match status" value="1"/>
</dbReference>
<keyword evidence="4" id="KW-0904">Protein phosphatase</keyword>
<feature type="domain" description="Tyrosine specific protein phosphatases" evidence="9">
    <location>
        <begin position="392"/>
        <end position="473"/>
    </location>
</feature>
<keyword evidence="11" id="KW-1185">Reference proteome</keyword>
<dbReference type="InterPro" id="IPR016130">
    <property type="entry name" value="Tyr_Pase_AS"/>
</dbReference>
<dbReference type="InterPro" id="IPR000242">
    <property type="entry name" value="PTP_cat"/>
</dbReference>
<dbReference type="InterPro" id="IPR029021">
    <property type="entry name" value="Prot-tyrosine_phosphatase-like"/>
</dbReference>
<dbReference type="GO" id="GO:0004725">
    <property type="term" value="F:protein tyrosine phosphatase activity"/>
    <property type="evidence" value="ECO:0007669"/>
    <property type="project" value="UniProtKB-EC"/>
</dbReference>
<evidence type="ECO:0000256" key="6">
    <source>
        <dbReference type="PIRSR" id="PIRSR608356-51"/>
    </source>
</evidence>
<evidence type="ECO:0000256" key="7">
    <source>
        <dbReference type="SAM" id="MobiDB-lite"/>
    </source>
</evidence>
<dbReference type="Ensembl" id="ENSCMIT00000002061.1">
    <property type="protein sequence ID" value="ENSCMIP00000001986.1"/>
    <property type="gene ID" value="ENSCMIG00000001209.1"/>
</dbReference>
<dbReference type="OMA" id="CQQLKNE"/>
<evidence type="ECO:0000256" key="4">
    <source>
        <dbReference type="ARBA" id="ARBA00022912"/>
    </source>
</evidence>
<dbReference type="CDD" id="cd14613">
    <property type="entry name" value="PTPc-N5"/>
    <property type="match status" value="1"/>
</dbReference>
<evidence type="ECO:0000256" key="5">
    <source>
        <dbReference type="PIRSR" id="PIRSR608356-50"/>
    </source>
</evidence>
<dbReference type="InParanoid" id="A0A4W3GF42"/>
<keyword evidence="3" id="KW-0378">Hydrolase</keyword>
<feature type="region of interest" description="Disordered" evidence="7">
    <location>
        <begin position="133"/>
        <end position="162"/>
    </location>
</feature>
<dbReference type="InterPro" id="IPR008356">
    <property type="entry name" value="Tyr_Pase_KIM-con"/>
</dbReference>
<dbReference type="PANTHER" id="PTHR46198:SF1">
    <property type="entry name" value="TYROSINE-PROTEIN PHOSPHATASE NON-RECEPTOR TYPE 5"/>
    <property type="match status" value="1"/>
</dbReference>
<sequence>MCQAFTPALFNPVRARLSPSGLLHSERMATLSAEPCPPSRRWAWLRTVCRTLSFSALACVLSHSLEYLPLELWGTHCCCPLLAIAILATVLTGSGILYCVKMVVFGCCSEPSGVPVSHQPSVIYCQWPEGEECPQPVSPDPSLDPSAETPPDSADQSTLAVRPVGLQERRGSNVSLTLDMCPLGCGEAGASSPGEQDARQYLESASRLLTPHELHQRAINTAALHAEFLEIPMNFTDPKEFDIPGFGLKNRYKTILPNPHSRVQLITESEDPLSSYINANYIRGYGGEERVYIATQGPTVSTVCDFWRLVWQERCSIVVMITNLEEKNEKCTVYWPARQGLYGGVEVTVTQELCEEDYSLRLLTLRAGGEERCMRHYWYTSWPDQKTPDNARPLLQLVQEVEAARQQARGAATASHSPLIVHCSAGIGRTGCFIATSICYMELRNAAVVDILRTACQLRLDRGGMIQTVEQYQFVHHALSLCERRLAERAEE</sequence>
<feature type="binding site" evidence="6">
    <location>
        <position position="384"/>
    </location>
    <ligand>
        <name>substrate</name>
    </ligand>
</feature>
<dbReference type="GO" id="GO:0030054">
    <property type="term" value="C:cell junction"/>
    <property type="evidence" value="ECO:0007669"/>
    <property type="project" value="TreeGrafter"/>
</dbReference>
<organism evidence="10 11">
    <name type="scientific">Callorhinchus milii</name>
    <name type="common">Ghost shark</name>
    <dbReference type="NCBI Taxonomy" id="7868"/>
    <lineage>
        <taxon>Eukaryota</taxon>
        <taxon>Metazoa</taxon>
        <taxon>Chordata</taxon>
        <taxon>Craniata</taxon>
        <taxon>Vertebrata</taxon>
        <taxon>Chondrichthyes</taxon>
        <taxon>Holocephali</taxon>
        <taxon>Chimaeriformes</taxon>
        <taxon>Callorhinchidae</taxon>
        <taxon>Callorhinchus</taxon>
    </lineage>
</organism>
<evidence type="ECO:0000256" key="2">
    <source>
        <dbReference type="ARBA" id="ARBA00022553"/>
    </source>
</evidence>
<dbReference type="InterPro" id="IPR000387">
    <property type="entry name" value="Tyr_Pase_dom"/>
</dbReference>
<reference evidence="11" key="2">
    <citation type="journal article" date="2007" name="PLoS Biol.">
        <title>Survey sequencing and comparative analysis of the elephant shark (Callorhinchus milii) genome.</title>
        <authorList>
            <person name="Venkatesh B."/>
            <person name="Kirkness E.F."/>
            <person name="Loh Y.H."/>
            <person name="Halpern A.L."/>
            <person name="Lee A.P."/>
            <person name="Johnson J."/>
            <person name="Dandona N."/>
            <person name="Viswanathan L.D."/>
            <person name="Tay A."/>
            <person name="Venter J.C."/>
            <person name="Strausberg R.L."/>
            <person name="Brenner S."/>
        </authorList>
    </citation>
    <scope>NUCLEOTIDE SEQUENCE [LARGE SCALE GENOMIC DNA]</scope>
</reference>
<evidence type="ECO:0000256" key="1">
    <source>
        <dbReference type="ARBA" id="ARBA00013064"/>
    </source>
</evidence>
<dbReference type="PANTHER" id="PTHR46198">
    <property type="entry name" value="PROTEIN-TYROSINE-PHOSPHATASE"/>
    <property type="match status" value="1"/>
</dbReference>
<dbReference type="GO" id="GO:0005829">
    <property type="term" value="C:cytosol"/>
    <property type="evidence" value="ECO:0007669"/>
    <property type="project" value="TreeGrafter"/>
</dbReference>
<dbReference type="PRINTS" id="PR01778">
    <property type="entry name" value="KIMPTPASE"/>
</dbReference>
<dbReference type="InterPro" id="IPR003595">
    <property type="entry name" value="Tyr_Pase_cat"/>
</dbReference>
<dbReference type="PROSITE" id="PS00383">
    <property type="entry name" value="TYR_PHOSPHATASE_1"/>
    <property type="match status" value="1"/>
</dbReference>
<dbReference type="Gene3D" id="3.90.190.10">
    <property type="entry name" value="Protein tyrosine phosphatase superfamily"/>
    <property type="match status" value="1"/>
</dbReference>
<feature type="domain" description="Tyrosine-protein phosphatase" evidence="8">
    <location>
        <begin position="224"/>
        <end position="479"/>
    </location>
</feature>
<dbReference type="SMART" id="SM00194">
    <property type="entry name" value="PTPc"/>
    <property type="match status" value="1"/>
</dbReference>
<dbReference type="PROSITE" id="PS50056">
    <property type="entry name" value="TYR_PHOSPHATASE_2"/>
    <property type="match status" value="1"/>
</dbReference>
<keyword evidence="2" id="KW-0597">Phosphoprotein</keyword>
<dbReference type="GO" id="GO:0019901">
    <property type="term" value="F:protein kinase binding"/>
    <property type="evidence" value="ECO:0007669"/>
    <property type="project" value="TreeGrafter"/>
</dbReference>
<dbReference type="EC" id="3.1.3.48" evidence="1"/>
<evidence type="ECO:0000313" key="11">
    <source>
        <dbReference type="Proteomes" id="UP000314986"/>
    </source>
</evidence>
<evidence type="ECO:0000259" key="9">
    <source>
        <dbReference type="PROSITE" id="PS50056"/>
    </source>
</evidence>
<evidence type="ECO:0000259" key="8">
    <source>
        <dbReference type="PROSITE" id="PS50055"/>
    </source>
</evidence>
<evidence type="ECO:0000313" key="10">
    <source>
        <dbReference type="Ensembl" id="ENSCMIP00000001986.1"/>
    </source>
</evidence>
<feature type="binding site" evidence="6">
    <location>
        <position position="467"/>
    </location>
    <ligand>
        <name>substrate</name>
    </ligand>
</feature>
<name>A0A4W3GF42_CALMI</name>
<accession>A0A4W3GF42</accession>
<reference evidence="10" key="4">
    <citation type="submission" date="2025-08" db="UniProtKB">
        <authorList>
            <consortium name="Ensembl"/>
        </authorList>
    </citation>
    <scope>IDENTIFICATION</scope>
</reference>
<dbReference type="GO" id="GO:0005886">
    <property type="term" value="C:plasma membrane"/>
    <property type="evidence" value="ECO:0007669"/>
    <property type="project" value="TreeGrafter"/>
</dbReference>
<proteinExistence type="predicted"/>
<dbReference type="PROSITE" id="PS50055">
    <property type="entry name" value="TYR_PHOSPHATASE_PTP"/>
    <property type="match status" value="1"/>
</dbReference>
<dbReference type="GeneTree" id="ENSGT00940000159916"/>
<dbReference type="GO" id="GO:0007165">
    <property type="term" value="P:signal transduction"/>
    <property type="evidence" value="ECO:0007669"/>
    <property type="project" value="TreeGrafter"/>
</dbReference>
<dbReference type="AlphaFoldDB" id="A0A4W3GF42"/>
<feature type="binding site" evidence="6">
    <location>
        <begin position="423"/>
        <end position="429"/>
    </location>
    <ligand>
        <name>substrate</name>
    </ligand>
</feature>
<dbReference type="SUPFAM" id="SSF52799">
    <property type="entry name" value="(Phosphotyrosine protein) phosphatases II"/>
    <property type="match status" value="1"/>
</dbReference>
<feature type="active site" description="Phosphocysteine intermediate" evidence="5">
    <location>
        <position position="423"/>
    </location>
</feature>
<reference evidence="11" key="1">
    <citation type="journal article" date="2006" name="Science">
        <title>Ancient noncoding elements conserved in the human genome.</title>
        <authorList>
            <person name="Venkatesh B."/>
            <person name="Kirkness E.F."/>
            <person name="Loh Y.H."/>
            <person name="Halpern A.L."/>
            <person name="Lee A.P."/>
            <person name="Johnson J."/>
            <person name="Dandona N."/>
            <person name="Viswanathan L.D."/>
            <person name="Tay A."/>
            <person name="Venter J.C."/>
            <person name="Strausberg R.L."/>
            <person name="Brenner S."/>
        </authorList>
    </citation>
    <scope>NUCLEOTIDE SEQUENCE [LARGE SCALE GENOMIC DNA]</scope>
</reference>
<protein>
    <recommendedName>
        <fullName evidence="1">protein-tyrosine-phosphatase</fullName>
        <ecNumber evidence="1">3.1.3.48</ecNumber>
    </recommendedName>
</protein>
<dbReference type="PRINTS" id="PR00700">
    <property type="entry name" value="PRTYPHPHTASE"/>
</dbReference>
<evidence type="ECO:0000256" key="3">
    <source>
        <dbReference type="ARBA" id="ARBA00022801"/>
    </source>
</evidence>
<reference evidence="10" key="5">
    <citation type="submission" date="2025-09" db="UniProtKB">
        <authorList>
            <consortium name="Ensembl"/>
        </authorList>
    </citation>
    <scope>IDENTIFICATION</scope>
</reference>
<dbReference type="STRING" id="7868.ENSCMIP00000001986"/>
<dbReference type="Pfam" id="PF00102">
    <property type="entry name" value="Y_phosphatase"/>
    <property type="match status" value="1"/>
</dbReference>